<protein>
    <recommendedName>
        <fullName evidence="2">AbiTii domain-containing protein</fullName>
    </recommendedName>
</protein>
<gene>
    <name evidence="3" type="ORF">IM697_23690</name>
</gene>
<feature type="domain" description="AbiTii" evidence="2">
    <location>
        <begin position="12"/>
        <end position="209"/>
    </location>
</feature>
<dbReference type="EMBL" id="CP063373">
    <property type="protein sequence ID" value="QOV33247.1"/>
    <property type="molecule type" value="Genomic_DNA"/>
</dbReference>
<dbReference type="Proteomes" id="UP000594205">
    <property type="component" value="Chromosome"/>
</dbReference>
<dbReference type="InterPro" id="IPR041304">
    <property type="entry name" value="AbiTii"/>
</dbReference>
<dbReference type="KEGG" id="sfeu:IM697_23690"/>
<evidence type="ECO:0000313" key="3">
    <source>
        <dbReference type="EMBL" id="QOV33247.1"/>
    </source>
</evidence>
<evidence type="ECO:0000259" key="2">
    <source>
        <dbReference type="Pfam" id="PF18864"/>
    </source>
</evidence>
<keyword evidence="4" id="KW-1185">Reference proteome</keyword>
<name>A0A7M2SA60_9ACTN</name>
<evidence type="ECO:0000256" key="1">
    <source>
        <dbReference type="SAM" id="MobiDB-lite"/>
    </source>
</evidence>
<feature type="region of interest" description="Disordered" evidence="1">
    <location>
        <begin position="230"/>
        <end position="250"/>
    </location>
</feature>
<dbReference type="RefSeq" id="WP_194038029.1">
    <property type="nucleotide sequence ID" value="NZ_CP063373.1"/>
</dbReference>
<accession>A0A7M2SA60</accession>
<sequence length="250" mass="27327">MTESPHQGTQPLEQLEQGVLDDTAPLAGLLRLALVIGGHAASQPLKQWALNELEGYGGKPATSVPDYRRPRAPIQADSHSLAWQRHGETISALHLPEITRGKINEEVIITFGIGQLQSLIDRTPPGQAVHLSLPGAAELRTLMSAMDRYRGRAIVIDDLYWAVSHSVLHDILDQVRTRLTQFVAELRSTMPAGVGKPTPEQVHRAVQNINITTGDNSPVTLTAPLAHADNGAAASAEMGAPRRWWQRQRR</sequence>
<proteinExistence type="predicted"/>
<reference evidence="3 4" key="1">
    <citation type="submission" date="2020-10" db="EMBL/GenBank/DDBJ databases">
        <title>Streptomyces ferrugineus complate genome analysis.</title>
        <authorList>
            <person name="Anwar N."/>
        </authorList>
    </citation>
    <scope>NUCLEOTIDE SEQUENCE [LARGE SCALE GENOMIC DNA]</scope>
    <source>
        <strain evidence="3 4">CCTCC AA2014009</strain>
    </source>
</reference>
<organism evidence="3 4">
    <name type="scientific">Streptomyces ferrugineus</name>
    <dbReference type="NCBI Taxonomy" id="1413221"/>
    <lineage>
        <taxon>Bacteria</taxon>
        <taxon>Bacillati</taxon>
        <taxon>Actinomycetota</taxon>
        <taxon>Actinomycetes</taxon>
        <taxon>Kitasatosporales</taxon>
        <taxon>Streptomycetaceae</taxon>
        <taxon>Streptomyces</taxon>
    </lineage>
</organism>
<evidence type="ECO:0000313" key="4">
    <source>
        <dbReference type="Proteomes" id="UP000594205"/>
    </source>
</evidence>
<dbReference type="Pfam" id="PF18864">
    <property type="entry name" value="AbiTii"/>
    <property type="match status" value="1"/>
</dbReference>
<dbReference type="AlphaFoldDB" id="A0A7M2SA60"/>